<dbReference type="GO" id="GO:0005886">
    <property type="term" value="C:plasma membrane"/>
    <property type="evidence" value="ECO:0007669"/>
    <property type="project" value="UniProtKB-SubCell"/>
</dbReference>
<organism evidence="7 8">
    <name type="scientific">Candidatus Pseudogracilibacillus intestinigallinarum</name>
    <dbReference type="NCBI Taxonomy" id="2838742"/>
    <lineage>
        <taxon>Bacteria</taxon>
        <taxon>Bacillati</taxon>
        <taxon>Bacillota</taxon>
        <taxon>Bacilli</taxon>
        <taxon>Bacillales</taxon>
        <taxon>Bacillaceae</taxon>
        <taxon>Pseudogracilibacillus</taxon>
    </lineage>
</organism>
<evidence type="ECO:0000256" key="4">
    <source>
        <dbReference type="ARBA" id="ARBA00022989"/>
    </source>
</evidence>
<dbReference type="InterPro" id="IPR014257">
    <property type="entry name" value="Cyt_c_oxidase_su4_bacillaceae"/>
</dbReference>
<keyword evidence="3 6" id="KW-0812">Transmembrane</keyword>
<evidence type="ECO:0000256" key="3">
    <source>
        <dbReference type="ARBA" id="ARBA00022692"/>
    </source>
</evidence>
<evidence type="ECO:0000256" key="1">
    <source>
        <dbReference type="ARBA" id="ARBA00004651"/>
    </source>
</evidence>
<feature type="transmembrane region" description="Helical" evidence="6">
    <location>
        <begin position="85"/>
        <end position="106"/>
    </location>
</feature>
<accession>A0A9D1TK99</accession>
<dbReference type="AlphaFoldDB" id="A0A9D1TK99"/>
<feature type="transmembrane region" description="Helical" evidence="6">
    <location>
        <begin position="26"/>
        <end position="46"/>
    </location>
</feature>
<proteinExistence type="predicted"/>
<evidence type="ECO:0000313" key="8">
    <source>
        <dbReference type="Proteomes" id="UP000823937"/>
    </source>
</evidence>
<evidence type="ECO:0000256" key="5">
    <source>
        <dbReference type="ARBA" id="ARBA00023136"/>
    </source>
</evidence>
<dbReference type="EMBL" id="DXHX01000050">
    <property type="protein sequence ID" value="HIV74142.1"/>
    <property type="molecule type" value="Genomic_DNA"/>
</dbReference>
<dbReference type="InterPro" id="IPR005171">
    <property type="entry name" value="Cyt_c_oxidase_su4_prok"/>
</dbReference>
<evidence type="ECO:0000313" key="7">
    <source>
        <dbReference type="EMBL" id="HIV74142.1"/>
    </source>
</evidence>
<dbReference type="Proteomes" id="UP000823937">
    <property type="component" value="Unassembled WGS sequence"/>
</dbReference>
<reference evidence="7" key="2">
    <citation type="submission" date="2021-04" db="EMBL/GenBank/DDBJ databases">
        <authorList>
            <person name="Gilroy R."/>
        </authorList>
    </citation>
    <scope>NUCLEOTIDE SEQUENCE</scope>
    <source>
        <strain evidence="7">CHK169-2315</strain>
    </source>
</reference>
<evidence type="ECO:0000256" key="2">
    <source>
        <dbReference type="ARBA" id="ARBA00022475"/>
    </source>
</evidence>
<protein>
    <submittedName>
        <fullName evidence="7">Cytochrome c oxidase subunit IVB</fullName>
    </submittedName>
</protein>
<sequence>MTNEVNTEQAELLRRKKSKDEMKKQLISFGMMIVFTLISFGLVAVGTIERMYILPILFVMAIVQAGFQFYYFMHLKDRDHEMPATFIYGGVWAGFLTLAGLMVISWW</sequence>
<feature type="transmembrane region" description="Helical" evidence="6">
    <location>
        <begin position="52"/>
        <end position="73"/>
    </location>
</feature>
<comment type="subcellular location">
    <subcellularLocation>
        <location evidence="1">Cell membrane</location>
        <topology evidence="1">Multi-pass membrane protein</topology>
    </subcellularLocation>
</comment>
<keyword evidence="4 6" id="KW-1133">Transmembrane helix</keyword>
<name>A0A9D1TK99_9BACI</name>
<dbReference type="NCBIfam" id="TIGR02908">
    <property type="entry name" value="CoxD_Bacillus"/>
    <property type="match status" value="1"/>
</dbReference>
<keyword evidence="2" id="KW-1003">Cell membrane</keyword>
<keyword evidence="5 6" id="KW-0472">Membrane</keyword>
<gene>
    <name evidence="7" type="primary">ctaF</name>
    <name evidence="7" type="ORF">H9895_03570</name>
</gene>
<comment type="caution">
    <text evidence="7">The sequence shown here is derived from an EMBL/GenBank/DDBJ whole genome shotgun (WGS) entry which is preliminary data.</text>
</comment>
<dbReference type="Pfam" id="PF03626">
    <property type="entry name" value="COX4_pro"/>
    <property type="match status" value="1"/>
</dbReference>
<evidence type="ECO:0000256" key="6">
    <source>
        <dbReference type="SAM" id="Phobius"/>
    </source>
</evidence>
<reference evidence="7" key="1">
    <citation type="journal article" date="2021" name="PeerJ">
        <title>Extensive microbial diversity within the chicken gut microbiome revealed by metagenomics and culture.</title>
        <authorList>
            <person name="Gilroy R."/>
            <person name="Ravi A."/>
            <person name="Getino M."/>
            <person name="Pursley I."/>
            <person name="Horton D.L."/>
            <person name="Alikhan N.F."/>
            <person name="Baker D."/>
            <person name="Gharbi K."/>
            <person name="Hall N."/>
            <person name="Watson M."/>
            <person name="Adriaenssens E.M."/>
            <person name="Foster-Nyarko E."/>
            <person name="Jarju S."/>
            <person name="Secka A."/>
            <person name="Antonio M."/>
            <person name="Oren A."/>
            <person name="Chaudhuri R.R."/>
            <person name="La Ragione R."/>
            <person name="Hildebrand F."/>
            <person name="Pallen M.J."/>
        </authorList>
    </citation>
    <scope>NUCLEOTIDE SEQUENCE</scope>
    <source>
        <strain evidence="7">CHK169-2315</strain>
    </source>
</reference>